<organism evidence="1 2">
    <name type="scientific">Candidatus Curtissbacteria bacterium GW2011_GWC2_38_9</name>
    <dbReference type="NCBI Taxonomy" id="1618414"/>
    <lineage>
        <taxon>Bacteria</taxon>
        <taxon>Candidatus Curtissiibacteriota</taxon>
    </lineage>
</organism>
<dbReference type="Proteomes" id="UP000034893">
    <property type="component" value="Unassembled WGS sequence"/>
</dbReference>
<dbReference type="EMBL" id="LBVP01000026">
    <property type="protein sequence ID" value="KKQ88155.1"/>
    <property type="molecule type" value="Genomic_DNA"/>
</dbReference>
<name>A0A0G0LJN3_9BACT</name>
<accession>A0A0G0LJN3</accession>
<proteinExistence type="predicted"/>
<evidence type="ECO:0000313" key="2">
    <source>
        <dbReference type="Proteomes" id="UP000034893"/>
    </source>
</evidence>
<sequence>MVDLVRLSWNQIVEELQVWQQLREVGVALSAIQSGKTKCTTH</sequence>
<dbReference type="AlphaFoldDB" id="A0A0G0LJN3"/>
<evidence type="ECO:0000313" key="1">
    <source>
        <dbReference type="EMBL" id="KKQ88155.1"/>
    </source>
</evidence>
<protein>
    <submittedName>
        <fullName evidence="1">Uncharacterized protein</fullName>
    </submittedName>
</protein>
<reference evidence="1 2" key="1">
    <citation type="journal article" date="2015" name="Nature">
        <title>rRNA introns, odd ribosomes, and small enigmatic genomes across a large radiation of phyla.</title>
        <authorList>
            <person name="Brown C.T."/>
            <person name="Hug L.A."/>
            <person name="Thomas B.C."/>
            <person name="Sharon I."/>
            <person name="Castelle C.J."/>
            <person name="Singh A."/>
            <person name="Wilkins M.J."/>
            <person name="Williams K.H."/>
            <person name="Banfield J.F."/>
        </authorList>
    </citation>
    <scope>NUCLEOTIDE SEQUENCE [LARGE SCALE GENOMIC DNA]</scope>
</reference>
<comment type="caution">
    <text evidence="1">The sequence shown here is derived from an EMBL/GenBank/DDBJ whole genome shotgun (WGS) entry which is preliminary data.</text>
</comment>
<gene>
    <name evidence="1" type="ORF">UT12_C0026G0002</name>
</gene>